<accession>A0A5B0QLM4</accession>
<keyword evidence="3 6" id="KW-1133">Transmembrane helix</keyword>
<gene>
    <name evidence="7" type="ORF">PGTUg99_012964</name>
</gene>
<evidence type="ECO:0000256" key="3">
    <source>
        <dbReference type="ARBA" id="ARBA00022989"/>
    </source>
</evidence>
<evidence type="ECO:0000313" key="7">
    <source>
        <dbReference type="EMBL" id="KAA1114050.1"/>
    </source>
</evidence>
<feature type="transmembrane region" description="Helical" evidence="6">
    <location>
        <begin position="352"/>
        <end position="375"/>
    </location>
</feature>
<sequence length="496" mass="53642">MLDEHPRTRQLITLLSSVSISLSAGTNYAFSIYSVQLGHKLHLSATSLNVIGLAGNLGMYISSPFVGRYIDRYGPTIPLLGAGTLISLGYGLLWLLFTQPSLPLVVVQTLMGNLFAGLGSSIANSCAITGTASVFAPSHRATAIGTVLAGFGLSAFFWTTIGYHIAKSDTAVLLGLLSIGPSLAILLGASGYVLMGIGCDDRQTSPSSQDQPCTSHSRQSTEDTQLLPLKKQTDITGWALVRELDFWMIWLVMSCCCGIGLMIINNLGTMLVAIYGPTSPDSSDQTVRLYQAHAVSILSIFNCFGRIFAGTFSDLLKRGLSIGRVWWLCWISSLFLLSQILGYFAVSELDHVVWLGGLVGFAYGNMYGAGPALVLEWFGLKHFATNFGFLNLAPLLCGQIFNLSFGRIFDHHSQHSSGADDHHLVCLDRRGCYQAAFLITICGALLSLSLSISLGFRRPEFISQSKSNSNFRRTHEHDGDDDGESAPILRSSTEDL</sequence>
<feature type="transmembrane region" description="Helical" evidence="6">
    <location>
        <begin position="247"/>
        <end position="274"/>
    </location>
</feature>
<evidence type="ECO:0000256" key="4">
    <source>
        <dbReference type="ARBA" id="ARBA00023136"/>
    </source>
</evidence>
<dbReference type="GO" id="GO:0000329">
    <property type="term" value="C:fungal-type vacuole membrane"/>
    <property type="evidence" value="ECO:0007669"/>
    <property type="project" value="TreeGrafter"/>
</dbReference>
<feature type="transmembrane region" description="Helical" evidence="6">
    <location>
        <begin position="73"/>
        <end position="94"/>
    </location>
</feature>
<evidence type="ECO:0000256" key="2">
    <source>
        <dbReference type="ARBA" id="ARBA00022692"/>
    </source>
</evidence>
<feature type="transmembrane region" description="Helical" evidence="6">
    <location>
        <begin position="172"/>
        <end position="195"/>
    </location>
</feature>
<feature type="transmembrane region" description="Helical" evidence="6">
    <location>
        <begin position="325"/>
        <end position="346"/>
    </location>
</feature>
<feature type="transmembrane region" description="Helical" evidence="6">
    <location>
        <begin position="12"/>
        <end position="35"/>
    </location>
</feature>
<dbReference type="Gene3D" id="1.20.1250.20">
    <property type="entry name" value="MFS general substrate transporter like domains"/>
    <property type="match status" value="2"/>
</dbReference>
<dbReference type="EMBL" id="VDEP01000273">
    <property type="protein sequence ID" value="KAA1114050.1"/>
    <property type="molecule type" value="Genomic_DNA"/>
</dbReference>
<dbReference type="Proteomes" id="UP000325313">
    <property type="component" value="Unassembled WGS sequence"/>
</dbReference>
<proteinExistence type="predicted"/>
<evidence type="ECO:0000256" key="5">
    <source>
        <dbReference type="SAM" id="MobiDB-lite"/>
    </source>
</evidence>
<evidence type="ECO:0008006" key="9">
    <source>
        <dbReference type="Google" id="ProtNLM"/>
    </source>
</evidence>
<dbReference type="Pfam" id="PF07690">
    <property type="entry name" value="MFS_1"/>
    <property type="match status" value="1"/>
</dbReference>
<feature type="transmembrane region" description="Helical" evidence="6">
    <location>
        <begin position="387"/>
        <end position="409"/>
    </location>
</feature>
<feature type="transmembrane region" description="Helical" evidence="6">
    <location>
        <begin position="294"/>
        <end position="313"/>
    </location>
</feature>
<feature type="transmembrane region" description="Helical" evidence="6">
    <location>
        <begin position="114"/>
        <end position="136"/>
    </location>
</feature>
<keyword evidence="2 6" id="KW-0812">Transmembrane</keyword>
<comment type="subcellular location">
    <subcellularLocation>
        <location evidence="1">Membrane</location>
        <topology evidence="1">Multi-pass membrane protein</topology>
    </subcellularLocation>
</comment>
<dbReference type="AlphaFoldDB" id="A0A5B0QLM4"/>
<dbReference type="InterPro" id="IPR036259">
    <property type="entry name" value="MFS_trans_sf"/>
</dbReference>
<organism evidence="7 8">
    <name type="scientific">Puccinia graminis f. sp. tritici</name>
    <dbReference type="NCBI Taxonomy" id="56615"/>
    <lineage>
        <taxon>Eukaryota</taxon>
        <taxon>Fungi</taxon>
        <taxon>Dikarya</taxon>
        <taxon>Basidiomycota</taxon>
        <taxon>Pucciniomycotina</taxon>
        <taxon>Pucciniomycetes</taxon>
        <taxon>Pucciniales</taxon>
        <taxon>Pucciniaceae</taxon>
        <taxon>Puccinia</taxon>
    </lineage>
</organism>
<feature type="transmembrane region" description="Helical" evidence="6">
    <location>
        <begin position="143"/>
        <end position="166"/>
    </location>
</feature>
<name>A0A5B0QLM4_PUCGR</name>
<protein>
    <recommendedName>
        <fullName evidence="9">Nodulin-like domain-containing protein</fullName>
    </recommendedName>
</protein>
<feature type="region of interest" description="Disordered" evidence="5">
    <location>
        <begin position="467"/>
        <end position="496"/>
    </location>
</feature>
<evidence type="ECO:0000313" key="8">
    <source>
        <dbReference type="Proteomes" id="UP000325313"/>
    </source>
</evidence>
<dbReference type="GO" id="GO:0022857">
    <property type="term" value="F:transmembrane transporter activity"/>
    <property type="evidence" value="ECO:0007669"/>
    <property type="project" value="InterPro"/>
</dbReference>
<comment type="caution">
    <text evidence="7">The sequence shown here is derived from an EMBL/GenBank/DDBJ whole genome shotgun (WGS) entry which is preliminary data.</text>
</comment>
<feature type="transmembrane region" description="Helical" evidence="6">
    <location>
        <begin position="435"/>
        <end position="456"/>
    </location>
</feature>
<evidence type="ECO:0000256" key="1">
    <source>
        <dbReference type="ARBA" id="ARBA00004141"/>
    </source>
</evidence>
<reference evidence="7 8" key="1">
    <citation type="submission" date="2019-05" db="EMBL/GenBank/DDBJ databases">
        <title>Emergence of the Ug99 lineage of the wheat stem rust pathogen through somatic hybridization.</title>
        <authorList>
            <person name="Li F."/>
            <person name="Upadhyaya N.M."/>
            <person name="Sperschneider J."/>
            <person name="Matny O."/>
            <person name="Nguyen-Phuc H."/>
            <person name="Mago R."/>
            <person name="Raley C."/>
            <person name="Miller M.E."/>
            <person name="Silverstein K.A.T."/>
            <person name="Henningsen E."/>
            <person name="Hirsch C.D."/>
            <person name="Visser B."/>
            <person name="Pretorius Z.A."/>
            <person name="Steffenson B.J."/>
            <person name="Schwessinger B."/>
            <person name="Dodds P.N."/>
            <person name="Figueroa M."/>
        </authorList>
    </citation>
    <scope>NUCLEOTIDE SEQUENCE [LARGE SCALE GENOMIC DNA]</scope>
    <source>
        <strain evidence="7 8">Ug99</strain>
    </source>
</reference>
<dbReference type="PANTHER" id="PTHR21576">
    <property type="entry name" value="UNCHARACTERIZED NODULIN-LIKE PROTEIN"/>
    <property type="match status" value="1"/>
</dbReference>
<keyword evidence="4 6" id="KW-0472">Membrane</keyword>
<dbReference type="SUPFAM" id="SSF103473">
    <property type="entry name" value="MFS general substrate transporter"/>
    <property type="match status" value="1"/>
</dbReference>
<evidence type="ECO:0000256" key="6">
    <source>
        <dbReference type="SAM" id="Phobius"/>
    </source>
</evidence>
<feature type="transmembrane region" description="Helical" evidence="6">
    <location>
        <begin position="41"/>
        <end position="61"/>
    </location>
</feature>
<dbReference type="InterPro" id="IPR011701">
    <property type="entry name" value="MFS"/>
</dbReference>
<dbReference type="PANTHER" id="PTHR21576:SF160">
    <property type="entry name" value="NODULIN-LIKE DOMAIN-CONTAINING PROTEIN"/>
    <property type="match status" value="1"/>
</dbReference>